<dbReference type="OrthoDB" id="25571at2759"/>
<proteinExistence type="predicted"/>
<sequence>MSSGKSASGIATFGKKEYDDYQRFLSSKKEWPGIRAASRMTLNTSMLIMELYRLVPYKEGRYVQFHPFNMPLIKIRRIEIVGIVMNVKRNLNNLFLTVEDGTGVVQVNYKLDQYMFEVKQRQEIDEKYRKQAGNLRTNETIVNKSGPKKFPETRPEFRYPRDVSLHDMAVLENEWWLETNGGLSGKEIQPFDYVHVTGFPCLDTKFQKIPEQITEEFIEHARMTVFAVSVACISEEMYNKKLLTWIGTTVRQRYTENKGCTAKNKW</sequence>
<reference evidence="2" key="1">
    <citation type="submission" date="2025-08" db="UniProtKB">
        <authorList>
            <consortium name="RefSeq"/>
        </authorList>
    </citation>
    <scope>IDENTIFICATION</scope>
    <source>
        <tissue evidence="2">Whole body</tissue>
    </source>
</reference>
<dbReference type="RefSeq" id="XP_024868056.1">
    <property type="nucleotide sequence ID" value="XM_025012288.1"/>
</dbReference>
<dbReference type="AlphaFoldDB" id="A0A6J1PF83"/>
<gene>
    <name evidence="2" type="primary">LOC112452187</name>
</gene>
<evidence type="ECO:0000313" key="2">
    <source>
        <dbReference type="RefSeq" id="XP_024868056.1"/>
    </source>
</evidence>
<dbReference type="InterPro" id="IPR012340">
    <property type="entry name" value="NA-bd_OB-fold"/>
</dbReference>
<dbReference type="SUPFAM" id="SSF50249">
    <property type="entry name" value="Nucleic acid-binding proteins"/>
    <property type="match status" value="1"/>
</dbReference>
<keyword evidence="1" id="KW-1185">Reference proteome</keyword>
<dbReference type="Gene3D" id="2.40.50.140">
    <property type="entry name" value="Nucleic acid-binding proteins"/>
    <property type="match status" value="1"/>
</dbReference>
<name>A0A6J1PF83_9HYME</name>
<evidence type="ECO:0000313" key="1">
    <source>
        <dbReference type="Proteomes" id="UP000504618"/>
    </source>
</evidence>
<accession>A0A6J1PF83</accession>
<organism evidence="1 2">
    <name type="scientific">Temnothorax curvispinosus</name>
    <dbReference type="NCBI Taxonomy" id="300111"/>
    <lineage>
        <taxon>Eukaryota</taxon>
        <taxon>Metazoa</taxon>
        <taxon>Ecdysozoa</taxon>
        <taxon>Arthropoda</taxon>
        <taxon>Hexapoda</taxon>
        <taxon>Insecta</taxon>
        <taxon>Pterygota</taxon>
        <taxon>Neoptera</taxon>
        <taxon>Endopterygota</taxon>
        <taxon>Hymenoptera</taxon>
        <taxon>Apocrita</taxon>
        <taxon>Aculeata</taxon>
        <taxon>Formicoidea</taxon>
        <taxon>Formicidae</taxon>
        <taxon>Myrmicinae</taxon>
        <taxon>Temnothorax</taxon>
    </lineage>
</organism>
<dbReference type="Proteomes" id="UP000504618">
    <property type="component" value="Unplaced"/>
</dbReference>
<dbReference type="GeneID" id="112452187"/>
<protein>
    <submittedName>
        <fullName evidence="2">Uncharacterized protein LOC112452187</fullName>
    </submittedName>
</protein>